<dbReference type="EMBL" id="QKYT01000217">
    <property type="protein sequence ID" value="RIA89520.1"/>
    <property type="molecule type" value="Genomic_DNA"/>
</dbReference>
<dbReference type="AlphaFoldDB" id="A0A397STN3"/>
<proteinExistence type="predicted"/>
<protein>
    <submittedName>
        <fullName evidence="1">Uncharacterized protein</fullName>
    </submittedName>
</protein>
<evidence type="ECO:0000313" key="1">
    <source>
        <dbReference type="EMBL" id="RIA89520.1"/>
    </source>
</evidence>
<gene>
    <name evidence="1" type="ORF">C1645_772176</name>
</gene>
<dbReference type="Proteomes" id="UP000265703">
    <property type="component" value="Unassembled WGS sequence"/>
</dbReference>
<comment type="caution">
    <text evidence="1">The sequence shown here is derived from an EMBL/GenBank/DDBJ whole genome shotgun (WGS) entry which is preliminary data.</text>
</comment>
<keyword evidence="2" id="KW-1185">Reference proteome</keyword>
<name>A0A397STN3_9GLOM</name>
<evidence type="ECO:0000313" key="2">
    <source>
        <dbReference type="Proteomes" id="UP000265703"/>
    </source>
</evidence>
<organism evidence="1 2">
    <name type="scientific">Glomus cerebriforme</name>
    <dbReference type="NCBI Taxonomy" id="658196"/>
    <lineage>
        <taxon>Eukaryota</taxon>
        <taxon>Fungi</taxon>
        <taxon>Fungi incertae sedis</taxon>
        <taxon>Mucoromycota</taxon>
        <taxon>Glomeromycotina</taxon>
        <taxon>Glomeromycetes</taxon>
        <taxon>Glomerales</taxon>
        <taxon>Glomeraceae</taxon>
        <taxon>Glomus</taxon>
    </lineage>
</organism>
<accession>A0A397STN3</accession>
<sequence>MPRADKMNRWETGELINVLKFINDNFELWYNNHHEACEEAVKALNINRDARSVYTKINNLSQFVEDKRCKPSCDDKRVRDLIKDILKKTKERRNRGYNINDNCFKTETKPIKITPNNRPPSFAEKVRRLTDEKIQQEQDKIKRIVEIESEIYRTIKDKNDMINNKFEELKKI</sequence>
<reference evidence="1 2" key="1">
    <citation type="submission" date="2018-06" db="EMBL/GenBank/DDBJ databases">
        <title>Comparative genomics reveals the genomic features of Rhizophagus irregularis, R. cerebriforme, R. diaphanum and Gigaspora rosea, and their symbiotic lifestyle signature.</title>
        <authorList>
            <person name="Morin E."/>
            <person name="San Clemente H."/>
            <person name="Chen E.C.H."/>
            <person name="De La Providencia I."/>
            <person name="Hainaut M."/>
            <person name="Kuo A."/>
            <person name="Kohler A."/>
            <person name="Murat C."/>
            <person name="Tang N."/>
            <person name="Roy S."/>
            <person name="Loubradou J."/>
            <person name="Henrissat B."/>
            <person name="Grigoriev I.V."/>
            <person name="Corradi N."/>
            <person name="Roux C."/>
            <person name="Martin F.M."/>
        </authorList>
    </citation>
    <scope>NUCLEOTIDE SEQUENCE [LARGE SCALE GENOMIC DNA]</scope>
    <source>
        <strain evidence="1 2">DAOM 227022</strain>
    </source>
</reference>